<evidence type="ECO:0000313" key="2">
    <source>
        <dbReference type="EMBL" id="EJW81457.1"/>
    </source>
</evidence>
<accession>J9EWC5</accession>
<proteinExistence type="predicted"/>
<dbReference type="EMBL" id="ADBV01003630">
    <property type="protein sequence ID" value="EJW81457.1"/>
    <property type="molecule type" value="Genomic_DNA"/>
</dbReference>
<feature type="region of interest" description="Disordered" evidence="1">
    <location>
        <begin position="134"/>
        <end position="158"/>
    </location>
</feature>
<gene>
    <name evidence="2" type="ORF">WUBG_07635</name>
</gene>
<reference evidence="3" key="1">
    <citation type="submission" date="2012-08" db="EMBL/GenBank/DDBJ databases">
        <title>The Genome Sequence of Wuchereria bancrofti.</title>
        <authorList>
            <person name="Nutman T.B."/>
            <person name="Fink D.L."/>
            <person name="Russ C."/>
            <person name="Young S."/>
            <person name="Zeng Q."/>
            <person name="Koehrsen M."/>
            <person name="Alvarado L."/>
            <person name="Berlin A."/>
            <person name="Chapman S.B."/>
            <person name="Chen Z."/>
            <person name="Freedman E."/>
            <person name="Gellesch M."/>
            <person name="Goldberg J."/>
            <person name="Griggs A."/>
            <person name="Gujja S."/>
            <person name="Heilman E.R."/>
            <person name="Heiman D."/>
            <person name="Hepburn T."/>
            <person name="Howarth C."/>
            <person name="Jen D."/>
            <person name="Larson L."/>
            <person name="Lewis B."/>
            <person name="Mehta T."/>
            <person name="Park D."/>
            <person name="Pearson M."/>
            <person name="Roberts A."/>
            <person name="Saif S."/>
            <person name="Shea T."/>
            <person name="Shenoy N."/>
            <person name="Sisk P."/>
            <person name="Stolte C."/>
            <person name="Sykes S."/>
            <person name="Walk T."/>
            <person name="White J."/>
            <person name="Yandava C."/>
            <person name="Haas B."/>
            <person name="Henn M.R."/>
            <person name="Nusbaum C."/>
            <person name="Birren B."/>
        </authorList>
    </citation>
    <scope>NUCLEOTIDE SEQUENCE [LARGE SCALE GENOMIC DNA]</scope>
    <source>
        <strain evidence="3">NA</strain>
    </source>
</reference>
<evidence type="ECO:0000256" key="1">
    <source>
        <dbReference type="SAM" id="MobiDB-lite"/>
    </source>
</evidence>
<sequence length="158" mass="18063">MCENEAVLQKPFVITNNFYEIKNEKSSQPTILSHFPKHERLDGTHVSPPSHTRASHGVRDMSQRTACYAINKCGIQQSSCDQRALSSSLTSTLSFYLFIQYTHIQQRDTNTGYAYADGGGRSRTCHHRLPRAKSQEAYRTDENTEKQEKYQKNVKFGV</sequence>
<organism evidence="2 3">
    <name type="scientific">Wuchereria bancrofti</name>
    <dbReference type="NCBI Taxonomy" id="6293"/>
    <lineage>
        <taxon>Eukaryota</taxon>
        <taxon>Metazoa</taxon>
        <taxon>Ecdysozoa</taxon>
        <taxon>Nematoda</taxon>
        <taxon>Chromadorea</taxon>
        <taxon>Rhabditida</taxon>
        <taxon>Spirurina</taxon>
        <taxon>Spiruromorpha</taxon>
        <taxon>Filarioidea</taxon>
        <taxon>Onchocercidae</taxon>
        <taxon>Wuchereria</taxon>
    </lineage>
</organism>
<dbReference type="AlphaFoldDB" id="J9EWC5"/>
<protein>
    <submittedName>
        <fullName evidence="2">Uncharacterized protein</fullName>
    </submittedName>
</protein>
<dbReference type="Proteomes" id="UP000004810">
    <property type="component" value="Unassembled WGS sequence"/>
</dbReference>
<comment type="caution">
    <text evidence="2">The sequence shown here is derived from an EMBL/GenBank/DDBJ whole genome shotgun (WGS) entry which is preliminary data.</text>
</comment>
<feature type="compositionally biased region" description="Basic and acidic residues" evidence="1">
    <location>
        <begin position="134"/>
        <end position="151"/>
    </location>
</feature>
<evidence type="ECO:0000313" key="3">
    <source>
        <dbReference type="Proteomes" id="UP000004810"/>
    </source>
</evidence>
<name>J9EWC5_WUCBA</name>